<dbReference type="PANTHER" id="PTHR46286:SF1">
    <property type="entry name" value="VIN3-LIKE PROTEIN 1"/>
    <property type="match status" value="1"/>
</dbReference>
<sequence length="685" mass="75756">MQLDGSYCCASCGKVSVYLGKCWKKQLSIAKDARRLDQASVAGDIHKLCSLAIEKRMAETLTLTQSARFTSCCLQSRDKTRTKEPVCVFPRTQRRISIANLQPCTEYTFRIVSYTEAGDLGHSEANCFTKSVEIIHRNPNSTVVMNHKDNALTEGSSSGSKELTEEDSSVFSTDINKCREASKIVKPETQEDDHGHLFCAMEAYDDAASHGIEKNGLARSHGSGDSQTCTNGPTGKCLLLIPMMLCRKRAANSNEEARDCDSALINGSPFQSPIILLPWRRPSSPVIPKIVILFSSDNLTPDRSTNFNLGVYGNRVPRFTSKIVLVDNDDNNTGFVIFGKICAPPKKIKSRSGRTSKPEEDKALSTLTSNYTTGLDKGRSISFTRQIREISNESFGTCQMGICFAIWLQSRALFNCLKFKVISRRGVYSKKCASISSSDSAKAPGPDGFTMGFYKKHRLLEETRAAGVVFKVDFSRAYDTVDWQILSHARLQVGNGNSISFGKIHGGDFPLKVLFPRIFALSTNQGLNVIKNESLEDCMLWVGAGEGCIPLKLARNLSTQWMRITLGELKKGGSLRGGLSMPLCNQAEDQFSICLFTASFPGPFSNVEVYSGGCFMVDLKMRNEIVFEEASWTHPHCFSQSASLDSNRPVVYWSPPPVDFLSLTWMEQLVGVVSRNWGILRLESD</sequence>
<feature type="domain" description="VIN3-like fibronectin type-III" evidence="1">
    <location>
        <begin position="68"/>
        <end position="129"/>
    </location>
</feature>
<dbReference type="PANTHER" id="PTHR46286">
    <property type="entry name" value="VIN3-LIKE PROTEIN 2-RELATED"/>
    <property type="match status" value="1"/>
</dbReference>
<keyword evidence="3" id="KW-1185">Reference proteome</keyword>
<dbReference type="InterPro" id="IPR013783">
    <property type="entry name" value="Ig-like_fold"/>
</dbReference>
<name>A0A6A3D0N1_HIBSY</name>
<dbReference type="InterPro" id="IPR036116">
    <property type="entry name" value="FN3_sf"/>
</dbReference>
<proteinExistence type="predicted"/>
<evidence type="ECO:0000259" key="1">
    <source>
        <dbReference type="Pfam" id="PF23376"/>
    </source>
</evidence>
<dbReference type="Proteomes" id="UP000436088">
    <property type="component" value="Unassembled WGS sequence"/>
</dbReference>
<dbReference type="GO" id="GO:0040029">
    <property type="term" value="P:epigenetic regulation of gene expression"/>
    <property type="evidence" value="ECO:0007669"/>
    <property type="project" value="InterPro"/>
</dbReference>
<dbReference type="InterPro" id="IPR058585">
    <property type="entry name" value="Fn3_VIN3"/>
</dbReference>
<evidence type="ECO:0000313" key="3">
    <source>
        <dbReference type="Proteomes" id="UP000436088"/>
    </source>
</evidence>
<evidence type="ECO:0000313" key="2">
    <source>
        <dbReference type="EMBL" id="KAE8735365.1"/>
    </source>
</evidence>
<organism evidence="2 3">
    <name type="scientific">Hibiscus syriacus</name>
    <name type="common">Rose of Sharon</name>
    <dbReference type="NCBI Taxonomy" id="106335"/>
    <lineage>
        <taxon>Eukaryota</taxon>
        <taxon>Viridiplantae</taxon>
        <taxon>Streptophyta</taxon>
        <taxon>Embryophyta</taxon>
        <taxon>Tracheophyta</taxon>
        <taxon>Spermatophyta</taxon>
        <taxon>Magnoliopsida</taxon>
        <taxon>eudicotyledons</taxon>
        <taxon>Gunneridae</taxon>
        <taxon>Pentapetalae</taxon>
        <taxon>rosids</taxon>
        <taxon>malvids</taxon>
        <taxon>Malvales</taxon>
        <taxon>Malvaceae</taxon>
        <taxon>Malvoideae</taxon>
        <taxon>Hibiscus</taxon>
    </lineage>
</organism>
<protein>
    <recommendedName>
        <fullName evidence="1">VIN3-like fibronectin type-III domain-containing protein</fullName>
    </recommendedName>
</protein>
<comment type="caution">
    <text evidence="2">The sequence shown here is derived from an EMBL/GenBank/DDBJ whole genome shotgun (WGS) entry which is preliminary data.</text>
</comment>
<dbReference type="SUPFAM" id="SSF49265">
    <property type="entry name" value="Fibronectin type III"/>
    <property type="match status" value="1"/>
</dbReference>
<dbReference type="AlphaFoldDB" id="A0A6A3D0N1"/>
<accession>A0A6A3D0N1</accession>
<dbReference type="EMBL" id="VEPZ02000032">
    <property type="protein sequence ID" value="KAE8735365.1"/>
    <property type="molecule type" value="Genomic_DNA"/>
</dbReference>
<dbReference type="InterPro" id="IPR044514">
    <property type="entry name" value="VIN3-like"/>
</dbReference>
<gene>
    <name evidence="2" type="ORF">F3Y22_tig00000340pilonHSYRG00276</name>
</gene>
<dbReference type="GO" id="GO:0010048">
    <property type="term" value="P:vernalization response"/>
    <property type="evidence" value="ECO:0007669"/>
    <property type="project" value="InterPro"/>
</dbReference>
<dbReference type="Gene3D" id="2.60.40.10">
    <property type="entry name" value="Immunoglobulins"/>
    <property type="match status" value="1"/>
</dbReference>
<dbReference type="Pfam" id="PF23376">
    <property type="entry name" value="Fn3_VIN3"/>
    <property type="match status" value="1"/>
</dbReference>
<reference evidence="2" key="1">
    <citation type="submission" date="2019-09" db="EMBL/GenBank/DDBJ databases">
        <title>Draft genome information of white flower Hibiscus syriacus.</title>
        <authorList>
            <person name="Kim Y.-M."/>
        </authorList>
    </citation>
    <scope>NUCLEOTIDE SEQUENCE [LARGE SCALE GENOMIC DNA]</scope>
    <source>
        <strain evidence="2">YM2019G1</strain>
    </source>
</reference>